<dbReference type="STRING" id="49451.A0A314KXD3"/>
<keyword evidence="2" id="KW-1185">Reference proteome</keyword>
<evidence type="ECO:0000313" key="2">
    <source>
        <dbReference type="Proteomes" id="UP000187609"/>
    </source>
</evidence>
<name>A0A314KXD3_NICAT</name>
<protein>
    <submittedName>
        <fullName evidence="1">Uncharacterized protein</fullName>
    </submittedName>
</protein>
<comment type="caution">
    <text evidence="1">The sequence shown here is derived from an EMBL/GenBank/DDBJ whole genome shotgun (WGS) entry which is preliminary data.</text>
</comment>
<dbReference type="Gramene" id="OIT34171">
    <property type="protein sequence ID" value="OIT34171"/>
    <property type="gene ID" value="A4A49_53151"/>
</dbReference>
<reference evidence="1" key="1">
    <citation type="submission" date="2016-11" db="EMBL/GenBank/DDBJ databases">
        <title>The genome of Nicotiana attenuata.</title>
        <authorList>
            <person name="Xu S."/>
            <person name="Brockmoeller T."/>
            <person name="Gaquerel E."/>
            <person name="Navarro A."/>
            <person name="Kuhl H."/>
            <person name="Gase K."/>
            <person name="Ling Z."/>
            <person name="Zhou W."/>
            <person name="Kreitzer C."/>
            <person name="Stanke M."/>
            <person name="Tang H."/>
            <person name="Lyons E."/>
            <person name="Pandey P."/>
            <person name="Pandey S.P."/>
            <person name="Timmermann B."/>
            <person name="Baldwin I.T."/>
        </authorList>
    </citation>
    <scope>NUCLEOTIDE SEQUENCE [LARGE SCALE GENOMIC DNA]</scope>
    <source>
        <strain evidence="1">UT</strain>
    </source>
</reference>
<proteinExistence type="predicted"/>
<evidence type="ECO:0000313" key="1">
    <source>
        <dbReference type="EMBL" id="OIT34171.1"/>
    </source>
</evidence>
<dbReference type="AlphaFoldDB" id="A0A314KXD3"/>
<accession>A0A314KXD3</accession>
<organism evidence="1 2">
    <name type="scientific">Nicotiana attenuata</name>
    <name type="common">Coyote tobacco</name>
    <dbReference type="NCBI Taxonomy" id="49451"/>
    <lineage>
        <taxon>Eukaryota</taxon>
        <taxon>Viridiplantae</taxon>
        <taxon>Streptophyta</taxon>
        <taxon>Embryophyta</taxon>
        <taxon>Tracheophyta</taxon>
        <taxon>Spermatophyta</taxon>
        <taxon>Magnoliopsida</taxon>
        <taxon>eudicotyledons</taxon>
        <taxon>Gunneridae</taxon>
        <taxon>Pentapetalae</taxon>
        <taxon>asterids</taxon>
        <taxon>lamiids</taxon>
        <taxon>Solanales</taxon>
        <taxon>Solanaceae</taxon>
        <taxon>Nicotianoideae</taxon>
        <taxon>Nicotianeae</taxon>
        <taxon>Nicotiana</taxon>
    </lineage>
</organism>
<sequence>MANNEESNPLLSPEVKDELKNSNNKPIISSAAGAIPAAFPMGWTADGLPMGHGVVGETIRGQWDSGLCACFGRNDEFCSSDIEVCVDSRFRFVISVIRSKDCCFV</sequence>
<dbReference type="Proteomes" id="UP000187609">
    <property type="component" value="Unassembled WGS sequence"/>
</dbReference>
<dbReference type="EMBL" id="MJEQ01000755">
    <property type="protein sequence ID" value="OIT34171.1"/>
    <property type="molecule type" value="Genomic_DNA"/>
</dbReference>
<gene>
    <name evidence="1" type="ORF">A4A49_53151</name>
</gene>